<evidence type="ECO:0000313" key="3">
    <source>
        <dbReference type="Proteomes" id="UP001346149"/>
    </source>
</evidence>
<proteinExistence type="predicted"/>
<organism evidence="2 3">
    <name type="scientific">Trapa natans</name>
    <name type="common">Water chestnut</name>
    <dbReference type="NCBI Taxonomy" id="22666"/>
    <lineage>
        <taxon>Eukaryota</taxon>
        <taxon>Viridiplantae</taxon>
        <taxon>Streptophyta</taxon>
        <taxon>Embryophyta</taxon>
        <taxon>Tracheophyta</taxon>
        <taxon>Spermatophyta</taxon>
        <taxon>Magnoliopsida</taxon>
        <taxon>eudicotyledons</taxon>
        <taxon>Gunneridae</taxon>
        <taxon>Pentapetalae</taxon>
        <taxon>rosids</taxon>
        <taxon>malvids</taxon>
        <taxon>Myrtales</taxon>
        <taxon>Lythraceae</taxon>
        <taxon>Trapa</taxon>
    </lineage>
</organism>
<protein>
    <submittedName>
        <fullName evidence="2">Uncharacterized protein</fullName>
    </submittedName>
</protein>
<keyword evidence="3" id="KW-1185">Reference proteome</keyword>
<dbReference type="Proteomes" id="UP001346149">
    <property type="component" value="Unassembled WGS sequence"/>
</dbReference>
<gene>
    <name evidence="2" type="ORF">SAY86_030899</name>
</gene>
<keyword evidence="1" id="KW-1133">Transmembrane helix</keyword>
<evidence type="ECO:0000256" key="1">
    <source>
        <dbReference type="SAM" id="Phobius"/>
    </source>
</evidence>
<accession>A0AAN7RIY8</accession>
<reference evidence="2 3" key="1">
    <citation type="journal article" date="2023" name="Hortic Res">
        <title>Pangenome of water caltrop reveals structural variations and asymmetric subgenome divergence after allopolyploidization.</title>
        <authorList>
            <person name="Zhang X."/>
            <person name="Chen Y."/>
            <person name="Wang L."/>
            <person name="Yuan Y."/>
            <person name="Fang M."/>
            <person name="Shi L."/>
            <person name="Lu R."/>
            <person name="Comes H.P."/>
            <person name="Ma Y."/>
            <person name="Chen Y."/>
            <person name="Huang G."/>
            <person name="Zhou Y."/>
            <person name="Zheng Z."/>
            <person name="Qiu Y."/>
        </authorList>
    </citation>
    <scope>NUCLEOTIDE SEQUENCE [LARGE SCALE GENOMIC DNA]</scope>
    <source>
        <strain evidence="2">F231</strain>
    </source>
</reference>
<name>A0AAN7RIY8_TRANT</name>
<keyword evidence="1" id="KW-0812">Transmembrane</keyword>
<dbReference type="EMBL" id="JAXQNO010000005">
    <property type="protein sequence ID" value="KAK4798573.1"/>
    <property type="molecule type" value="Genomic_DNA"/>
</dbReference>
<sequence>MAMASSLVTDQSKGPNGIKIISPAHFLLRRAETGSTISSFLGELSNGGPIRVPVVFFGNQHDRYQHPRGGPRAYKSRLLLPFRYPELLRSRFQAPLRFRRGFLRPLSLISFFYRIHSFIFFFGSATVARVGFFT</sequence>
<comment type="caution">
    <text evidence="2">The sequence shown here is derived from an EMBL/GenBank/DDBJ whole genome shotgun (WGS) entry which is preliminary data.</text>
</comment>
<keyword evidence="1" id="KW-0472">Membrane</keyword>
<feature type="transmembrane region" description="Helical" evidence="1">
    <location>
        <begin position="106"/>
        <end position="128"/>
    </location>
</feature>
<evidence type="ECO:0000313" key="2">
    <source>
        <dbReference type="EMBL" id="KAK4798573.1"/>
    </source>
</evidence>
<dbReference type="AlphaFoldDB" id="A0AAN7RIY8"/>